<sequence>MPRKAATSAELVQDAPVNEEAVNVIQNLGAIAQGMDEERDLVNQLLGQAQMAETFGKFSQTVWASKLAFVKENKLYRAIKGKTAPNGLVFSGTWEEFCSLLGVSDEKANQDIANLRAFGEEALEAMTRMGIGYRDLRQWRRLPDDAKSALIEASKQGNLDAVQFLAEELIHTHTKEKDELQKKLTDTQADYDALGEVLSKKSAELDRTKQDLEKAKRRIETMSADDAAKELRQEVVGIAFEAEADISGKLRAAFESLEQHATETGSDHRGFQAQLIAHLQRLLGELKAEFQLPEVGEEEDFSWMHQEGVKPITDAEA</sequence>
<dbReference type="EMBL" id="FOXK01000027">
    <property type="protein sequence ID" value="SFQ51692.1"/>
    <property type="molecule type" value="Genomic_DNA"/>
</dbReference>
<evidence type="ECO:0000256" key="1">
    <source>
        <dbReference type="SAM" id="Coils"/>
    </source>
</evidence>
<feature type="coiled-coil region" evidence="1">
    <location>
        <begin position="170"/>
        <end position="225"/>
    </location>
</feature>
<protein>
    <submittedName>
        <fullName evidence="2">Uncharacterized protein</fullName>
    </submittedName>
</protein>
<dbReference type="AlphaFoldDB" id="A0A1I5Z5F1"/>
<reference evidence="3" key="1">
    <citation type="submission" date="2016-10" db="EMBL/GenBank/DDBJ databases">
        <authorList>
            <person name="Varghese N."/>
            <person name="Submissions S."/>
        </authorList>
    </citation>
    <scope>NUCLEOTIDE SEQUENCE [LARGE SCALE GENOMIC DNA]</scope>
    <source>
        <strain evidence="3">JCM 15604</strain>
    </source>
</reference>
<evidence type="ECO:0000313" key="2">
    <source>
        <dbReference type="EMBL" id="SFQ51692.1"/>
    </source>
</evidence>
<organism evidence="2 3">
    <name type="scientific">Ectopseudomonas toyotomiensis</name>
    <dbReference type="NCBI Taxonomy" id="554344"/>
    <lineage>
        <taxon>Bacteria</taxon>
        <taxon>Pseudomonadati</taxon>
        <taxon>Pseudomonadota</taxon>
        <taxon>Gammaproteobacteria</taxon>
        <taxon>Pseudomonadales</taxon>
        <taxon>Pseudomonadaceae</taxon>
        <taxon>Ectopseudomonas</taxon>
    </lineage>
</organism>
<dbReference type="Proteomes" id="UP000182025">
    <property type="component" value="Unassembled WGS sequence"/>
</dbReference>
<proteinExistence type="predicted"/>
<keyword evidence="3" id="KW-1185">Reference proteome</keyword>
<keyword evidence="1" id="KW-0175">Coiled coil</keyword>
<accession>A0A1I5Z5F1</accession>
<evidence type="ECO:0000313" key="3">
    <source>
        <dbReference type="Proteomes" id="UP000182025"/>
    </source>
</evidence>
<name>A0A1I5Z5F1_9GAMM</name>
<gene>
    <name evidence="2" type="ORF">SAMN05216177_1273</name>
</gene>
<dbReference type="RefSeq" id="WP_074919311.1">
    <property type="nucleotide sequence ID" value="NZ_FOXK01000027.1"/>
</dbReference>